<dbReference type="InterPro" id="IPR001261">
    <property type="entry name" value="ArgE/DapE_CS"/>
</dbReference>
<dbReference type="InterPro" id="IPR052083">
    <property type="entry name" value="Aminoacylase-1_M20A"/>
</dbReference>
<dbReference type="PANTHER" id="PTHR45892:SF1">
    <property type="entry name" value="AMINOACYLASE-1"/>
    <property type="match status" value="1"/>
</dbReference>
<keyword evidence="7 10" id="KW-0862">Zinc</keyword>
<accession>A0A2T9XZP9</accession>
<comment type="cofactor">
    <cofactor evidence="10">
        <name>Zn(2+)</name>
        <dbReference type="ChEBI" id="CHEBI:29105"/>
    </cofactor>
    <text evidence="10">Binds 2 Zn(2+) ions per subunit.</text>
</comment>
<evidence type="ECO:0000259" key="11">
    <source>
        <dbReference type="Pfam" id="PF07687"/>
    </source>
</evidence>
<dbReference type="Gene3D" id="3.30.70.360">
    <property type="match status" value="1"/>
</dbReference>
<dbReference type="STRING" id="61424.A0A2T9XZP9"/>
<evidence type="ECO:0000256" key="6">
    <source>
        <dbReference type="ARBA" id="ARBA00022801"/>
    </source>
</evidence>
<reference evidence="12 13" key="1">
    <citation type="journal article" date="2018" name="MBio">
        <title>Comparative Genomics Reveals the Core Gene Toolbox for the Fungus-Insect Symbiosis.</title>
        <authorList>
            <person name="Wang Y."/>
            <person name="Stata M."/>
            <person name="Wang W."/>
            <person name="Stajich J.E."/>
            <person name="White M.M."/>
            <person name="Moncalvo J.M."/>
        </authorList>
    </citation>
    <scope>NUCLEOTIDE SEQUENCE [LARGE SCALE GENOMIC DNA]</scope>
    <source>
        <strain evidence="12 13">AUS-77-4</strain>
    </source>
</reference>
<dbReference type="Pfam" id="PF01546">
    <property type="entry name" value="Peptidase_M20"/>
    <property type="match status" value="1"/>
</dbReference>
<name>A0A2T9XZP9_9FUNG</name>
<keyword evidence="6" id="KW-0378">Hydrolase</keyword>
<keyword evidence="5 10" id="KW-0479">Metal-binding</keyword>
<evidence type="ECO:0000256" key="4">
    <source>
        <dbReference type="ARBA" id="ARBA00022490"/>
    </source>
</evidence>
<evidence type="ECO:0000256" key="10">
    <source>
        <dbReference type="PIRSR" id="PIRSR036696-2"/>
    </source>
</evidence>
<dbReference type="GO" id="GO:0005737">
    <property type="term" value="C:cytoplasm"/>
    <property type="evidence" value="ECO:0007669"/>
    <property type="project" value="UniProtKB-SubCell"/>
</dbReference>
<feature type="active site" description="Proton acceptor" evidence="9">
    <location>
        <position position="147"/>
    </location>
</feature>
<dbReference type="Gene3D" id="1.10.150.900">
    <property type="match status" value="1"/>
</dbReference>
<feature type="active site" evidence="9">
    <location>
        <position position="78"/>
    </location>
</feature>
<dbReference type="PROSITE" id="PS00758">
    <property type="entry name" value="ARGE_DAPE_CPG2_1"/>
    <property type="match status" value="1"/>
</dbReference>
<dbReference type="EC" id="3.5.1.14" evidence="3"/>
<evidence type="ECO:0000256" key="5">
    <source>
        <dbReference type="ARBA" id="ARBA00022723"/>
    </source>
</evidence>
<dbReference type="GO" id="GO:0004046">
    <property type="term" value="F:aminoacylase activity"/>
    <property type="evidence" value="ECO:0007669"/>
    <property type="project" value="UniProtKB-EC"/>
</dbReference>
<evidence type="ECO:0000256" key="2">
    <source>
        <dbReference type="ARBA" id="ARBA00006247"/>
    </source>
</evidence>
<dbReference type="InterPro" id="IPR036264">
    <property type="entry name" value="Bact_exopeptidase_dim_dom"/>
</dbReference>
<dbReference type="Pfam" id="PF07687">
    <property type="entry name" value="M20_dimer"/>
    <property type="match status" value="1"/>
</dbReference>
<dbReference type="NCBIfam" id="TIGR01880">
    <property type="entry name" value="Ac-peptdase-euk"/>
    <property type="match status" value="1"/>
</dbReference>
<dbReference type="GO" id="GO:0006520">
    <property type="term" value="P:amino acid metabolic process"/>
    <property type="evidence" value="ECO:0007669"/>
    <property type="project" value="InterPro"/>
</dbReference>
<evidence type="ECO:0000256" key="8">
    <source>
        <dbReference type="ARBA" id="ARBA00029656"/>
    </source>
</evidence>
<evidence type="ECO:0000313" key="13">
    <source>
        <dbReference type="Proteomes" id="UP000245699"/>
    </source>
</evidence>
<dbReference type="InterPro" id="IPR002933">
    <property type="entry name" value="Peptidase_M20"/>
</dbReference>
<dbReference type="Gene3D" id="3.40.630.10">
    <property type="entry name" value="Zn peptidases"/>
    <property type="match status" value="1"/>
</dbReference>
<dbReference type="PIRSF" id="PIRSF036696">
    <property type="entry name" value="ACY-1"/>
    <property type="match status" value="1"/>
</dbReference>
<evidence type="ECO:0000256" key="3">
    <source>
        <dbReference type="ARBA" id="ARBA00011913"/>
    </source>
</evidence>
<dbReference type="InterPro" id="IPR011650">
    <property type="entry name" value="Peptidase_M20_dimer"/>
</dbReference>
<dbReference type="SUPFAM" id="SSF53187">
    <property type="entry name" value="Zn-dependent exopeptidases"/>
    <property type="match status" value="1"/>
</dbReference>
<proteinExistence type="inferred from homology"/>
<evidence type="ECO:0000256" key="9">
    <source>
        <dbReference type="PIRSR" id="PIRSR036696-1"/>
    </source>
</evidence>
<dbReference type="OrthoDB" id="3064516at2759"/>
<dbReference type="Proteomes" id="UP000245699">
    <property type="component" value="Unassembled WGS sequence"/>
</dbReference>
<feature type="binding site" evidence="10">
    <location>
        <position position="113"/>
    </location>
    <ligand>
        <name>Zn(2+)</name>
        <dbReference type="ChEBI" id="CHEBI:29105"/>
        <label>1</label>
    </ligand>
</feature>
<dbReference type="EMBL" id="MBFT01001069">
    <property type="protein sequence ID" value="PVU85545.1"/>
    <property type="molecule type" value="Genomic_DNA"/>
</dbReference>
<dbReference type="PANTHER" id="PTHR45892">
    <property type="entry name" value="AMINOACYLASE-1"/>
    <property type="match status" value="1"/>
</dbReference>
<evidence type="ECO:0000256" key="1">
    <source>
        <dbReference type="ARBA" id="ARBA00004496"/>
    </source>
</evidence>
<gene>
    <name evidence="12" type="ORF">BB559_006953</name>
</gene>
<dbReference type="SUPFAM" id="SSF55031">
    <property type="entry name" value="Bacterial exopeptidase dimerisation domain"/>
    <property type="match status" value="1"/>
</dbReference>
<dbReference type="InterPro" id="IPR010159">
    <property type="entry name" value="N-acyl_aa_amidohydrolase"/>
</dbReference>
<comment type="caution">
    <text evidence="12">The sequence shown here is derived from an EMBL/GenBank/DDBJ whole genome shotgun (WGS) entry which is preliminary data.</text>
</comment>
<sequence>MTTPESPEVSRFRQYLQIKTVQPTPDYAACTQFLVNQAKEIGLEYQVVEPVKGKPIVVLKIAGKDPSLKSILFNSHTDVVPVYREKWNYDPFAAERVQMEDGSIRIYARGSQDMKVTGSMYLEAMRRIKESGKQPLRNVYALFVPDEEIGGVEGMGAFVQTQEFKDLNACFDIDEGAPSPAGKPLLFTSERVNCSVTFTAHGNTGHGSQFIEGTAIEKLLPVIYELMEYRASELKSLNEMEGIQLLNQGHFTTVNLTILEGGKQANVVPATYSATFDIRVTPNRDHIEFHKYLEDLGAKHGCEVDIPRREKAILAPKIDASNKFMNTLLDICKSRNREAMQIILPATTDARYIRQSGIPAAGFNPMINHKLLAHDHDEYIIESEYLEGIPFYEELMLALGNVEE</sequence>
<feature type="domain" description="Peptidase M20 dimerisation" evidence="11">
    <location>
        <begin position="190"/>
        <end position="296"/>
    </location>
</feature>
<feature type="binding site" evidence="10">
    <location>
        <position position="374"/>
    </location>
    <ligand>
        <name>Zn(2+)</name>
        <dbReference type="ChEBI" id="CHEBI:29105"/>
        <label>2</label>
    </ligand>
</feature>
<comment type="subcellular location">
    <subcellularLocation>
        <location evidence="1">Cytoplasm</location>
    </subcellularLocation>
</comment>
<comment type="similarity">
    <text evidence="2">Belongs to the peptidase M20A family.</text>
</comment>
<organism evidence="12 13">
    <name type="scientific">Furculomyces boomerangus</name>
    <dbReference type="NCBI Taxonomy" id="61424"/>
    <lineage>
        <taxon>Eukaryota</taxon>
        <taxon>Fungi</taxon>
        <taxon>Fungi incertae sedis</taxon>
        <taxon>Zoopagomycota</taxon>
        <taxon>Kickxellomycotina</taxon>
        <taxon>Harpellomycetes</taxon>
        <taxon>Harpellales</taxon>
        <taxon>Harpellaceae</taxon>
        <taxon>Furculomyces</taxon>
    </lineage>
</organism>
<evidence type="ECO:0000313" key="12">
    <source>
        <dbReference type="EMBL" id="PVU85545.1"/>
    </source>
</evidence>
<keyword evidence="13" id="KW-1185">Reference proteome</keyword>
<keyword evidence="4" id="KW-0963">Cytoplasm</keyword>
<dbReference type="GO" id="GO:0046872">
    <property type="term" value="F:metal ion binding"/>
    <property type="evidence" value="ECO:0007669"/>
    <property type="project" value="UniProtKB-KW"/>
</dbReference>
<feature type="binding site" evidence="10">
    <location>
        <position position="113"/>
    </location>
    <ligand>
        <name>Zn(2+)</name>
        <dbReference type="ChEBI" id="CHEBI:29105"/>
        <label>2</label>
    </ligand>
</feature>
<feature type="binding site" evidence="10">
    <location>
        <position position="148"/>
    </location>
    <ligand>
        <name>Zn(2+)</name>
        <dbReference type="ChEBI" id="CHEBI:29105"/>
        <label>2</label>
    </ligand>
</feature>
<feature type="binding site" evidence="10">
    <location>
        <position position="175"/>
    </location>
    <ligand>
        <name>Zn(2+)</name>
        <dbReference type="ChEBI" id="CHEBI:29105"/>
        <label>1</label>
    </ligand>
</feature>
<evidence type="ECO:0000256" key="7">
    <source>
        <dbReference type="ARBA" id="ARBA00022833"/>
    </source>
</evidence>
<protein>
    <recommendedName>
        <fullName evidence="3">N-acyl-aliphatic-L-amino acid amidohydrolase</fullName>
        <ecNumber evidence="3">3.5.1.14</ecNumber>
    </recommendedName>
    <alternativeName>
        <fullName evidence="8">N-acyl-L-amino-acid amidohydrolase</fullName>
    </alternativeName>
</protein>
<dbReference type="AlphaFoldDB" id="A0A2T9XZP9"/>
<feature type="binding site" evidence="10">
    <location>
        <position position="76"/>
    </location>
    <ligand>
        <name>Zn(2+)</name>
        <dbReference type="ChEBI" id="CHEBI:29105"/>
        <label>1</label>
    </ligand>
</feature>